<sequence length="255" mass="27560">MYLLKQWVAGVAALLVFLPSTGVAAGIVLKNSMNSDIKAVFCVGNNGDKKPVVEGLAKKSSKTVSPARFPEHDCTRIGVTMQNGMGWQYYHEPEPGSAREIEFAMDAAGRNEKRKYPSMLITMPDGEAYVAPAGVPMFMLVQLMRKGMDVARWKEFALPGYDGLKEPGAYAVCFADQSWSLAGKGLQFDGKGGGLETVALSAPFANTTIGAIFEELKKKRLAASGSGCRRPDKRIWRAGCGPRPQGKSRGLPPNR</sequence>
<dbReference type="RefSeq" id="WP_227118371.1">
    <property type="nucleotide sequence ID" value="NZ_LT598928.1"/>
</dbReference>
<evidence type="ECO:0000313" key="2">
    <source>
        <dbReference type="EMBL" id="SBW12332.1"/>
    </source>
</evidence>
<accession>A0A212KL04</accession>
<dbReference type="EMBL" id="FLUP01000002">
    <property type="protein sequence ID" value="SBW12332.1"/>
    <property type="molecule type" value="Genomic_DNA"/>
</dbReference>
<dbReference type="PROSITE" id="PS50270">
    <property type="entry name" value="NGF_2"/>
    <property type="match status" value="1"/>
</dbReference>
<protein>
    <submittedName>
        <fullName evidence="2">Uncharacterized protein</fullName>
    </submittedName>
</protein>
<dbReference type="AlphaFoldDB" id="A0A212KL04"/>
<proteinExistence type="predicted"/>
<organism evidence="2">
    <name type="scientific">uncultured Desulfovibrio sp</name>
    <dbReference type="NCBI Taxonomy" id="167968"/>
    <lineage>
        <taxon>Bacteria</taxon>
        <taxon>Pseudomonadati</taxon>
        <taxon>Thermodesulfobacteriota</taxon>
        <taxon>Desulfovibrionia</taxon>
        <taxon>Desulfovibrionales</taxon>
        <taxon>Desulfovibrionaceae</taxon>
        <taxon>Desulfovibrio</taxon>
        <taxon>environmental samples</taxon>
    </lineage>
</organism>
<feature type="region of interest" description="Disordered" evidence="1">
    <location>
        <begin position="225"/>
        <end position="255"/>
    </location>
</feature>
<reference evidence="2" key="1">
    <citation type="submission" date="2016-04" db="EMBL/GenBank/DDBJ databases">
        <authorList>
            <person name="Evans L.H."/>
            <person name="Alamgir A."/>
            <person name="Owens N."/>
            <person name="Weber N.D."/>
            <person name="Virtaneva K."/>
            <person name="Barbian K."/>
            <person name="Babar A."/>
            <person name="Rosenke K."/>
        </authorList>
    </citation>
    <scope>NUCLEOTIDE SEQUENCE</scope>
    <source>
        <strain evidence="2">92-2</strain>
    </source>
</reference>
<gene>
    <name evidence="2" type="ORF">KM92DES2_20443</name>
</gene>
<evidence type="ECO:0000256" key="1">
    <source>
        <dbReference type="SAM" id="MobiDB-lite"/>
    </source>
</evidence>
<name>A0A212KL04_9BACT</name>